<name>A0ABX2Q9S2_9HYPH</name>
<protein>
    <submittedName>
        <fullName evidence="1">Uncharacterized protein</fullName>
    </submittedName>
</protein>
<dbReference type="RefSeq" id="WP_176948491.1">
    <property type="nucleotide sequence ID" value="NZ_JABXYK010000002.1"/>
</dbReference>
<accession>A0ABX2Q9S2</accession>
<organism evidence="1 2">
    <name type="scientific">Mycoplana rhizolycopersici</name>
    <dbReference type="NCBI Taxonomy" id="2746702"/>
    <lineage>
        <taxon>Bacteria</taxon>
        <taxon>Pseudomonadati</taxon>
        <taxon>Pseudomonadota</taxon>
        <taxon>Alphaproteobacteria</taxon>
        <taxon>Hyphomicrobiales</taxon>
        <taxon>Rhizobiaceae</taxon>
        <taxon>Mycoplana</taxon>
    </lineage>
</organism>
<keyword evidence="2" id="KW-1185">Reference proteome</keyword>
<dbReference type="EMBL" id="JABXYK010000002">
    <property type="protein sequence ID" value="NVP54474.1"/>
    <property type="molecule type" value="Genomic_DNA"/>
</dbReference>
<proteinExistence type="predicted"/>
<dbReference type="Proteomes" id="UP000659172">
    <property type="component" value="Unassembled WGS sequence"/>
</dbReference>
<gene>
    <name evidence="1" type="ORF">HV823_04290</name>
</gene>
<reference evidence="1 2" key="1">
    <citation type="submission" date="2020-06" db="EMBL/GenBank/DDBJ databases">
        <title>Rhizobium sp.nov. isolated from the tomato plant.</title>
        <authorList>
            <person name="Thin K.K."/>
            <person name="Zhang X."/>
            <person name="He S."/>
        </authorList>
    </citation>
    <scope>NUCLEOTIDE SEQUENCE [LARGE SCALE GENOMIC DNA]</scope>
    <source>
        <strain evidence="1 2">DBTS2</strain>
    </source>
</reference>
<sequence length="263" mass="29591">MKKITIEKLLTWAFVHELPKIGAGGGGSVVAGSSWNAIVEIAALGTMIDRSPNAYGTIPSYIYEGEPASDAVLVGDAVRALASREGFEIAHGWNPFPEWQDPYGLIRAEVDRIAEEQRSRSDRLNGRHVVNLVISAAMLGRGPSWDASEPVARPMLDVNGRAMWFIDRKAKDRLGRVYTYTDNGFDQRRHRPVKGAYRKWKLDRSLRGDILSRLDWQLWQDALVALHMELKNNLESHSLSTFFPARRPWIGCNQSRFPPSPNP</sequence>
<evidence type="ECO:0000313" key="2">
    <source>
        <dbReference type="Proteomes" id="UP000659172"/>
    </source>
</evidence>
<comment type="caution">
    <text evidence="1">The sequence shown here is derived from an EMBL/GenBank/DDBJ whole genome shotgun (WGS) entry which is preliminary data.</text>
</comment>
<evidence type="ECO:0000313" key="1">
    <source>
        <dbReference type="EMBL" id="NVP54474.1"/>
    </source>
</evidence>